<dbReference type="EMBL" id="KV878215">
    <property type="protein sequence ID" value="OJJ32536.1"/>
    <property type="molecule type" value="Genomic_DNA"/>
</dbReference>
<dbReference type="STRING" id="1073089.A0A1L9RC89"/>
<dbReference type="GO" id="GO:0016838">
    <property type="term" value="F:carbon-oxygen lyase activity, acting on phosphates"/>
    <property type="evidence" value="ECO:0007669"/>
    <property type="project" value="InterPro"/>
</dbReference>
<sequence length="158" mass="18357">MWDAFFKMLPDLFQFYGPYIQTTLFHSYPGSLNYLSYMRQIGAQDPIQVAICLPESEFPQKDYLPMIVTLKAELEDFGSKLKNLFSFYKESDTAIDRINYPSTKPRGPVVRCWRFCTTWLTQRLRAMSVFSSFLNQRGIRGLRRESAIFPGHGAVSSR</sequence>
<dbReference type="OrthoDB" id="2998174at2759"/>
<name>A0A1L9RC89_ASPWE</name>
<evidence type="ECO:0000313" key="3">
    <source>
        <dbReference type="EMBL" id="OJJ32536.1"/>
    </source>
</evidence>
<dbReference type="InterPro" id="IPR024652">
    <property type="entry name" value="Trichodiene_synth"/>
</dbReference>
<proteinExistence type="inferred from homology"/>
<dbReference type="RefSeq" id="XP_040686213.1">
    <property type="nucleotide sequence ID" value="XM_040832143.1"/>
</dbReference>
<protein>
    <submittedName>
        <fullName evidence="3">Uncharacterized protein</fullName>
    </submittedName>
</protein>
<evidence type="ECO:0000313" key="4">
    <source>
        <dbReference type="Proteomes" id="UP000184383"/>
    </source>
</evidence>
<dbReference type="Proteomes" id="UP000184383">
    <property type="component" value="Unassembled WGS sequence"/>
</dbReference>
<dbReference type="Pfam" id="PF06330">
    <property type="entry name" value="TRI5"/>
    <property type="match status" value="1"/>
</dbReference>
<dbReference type="GeneID" id="63747991"/>
<dbReference type="VEuPathDB" id="FungiDB:ASPWEDRAFT_186700"/>
<gene>
    <name evidence="3" type="ORF">ASPWEDRAFT_186700</name>
</gene>
<keyword evidence="2" id="KW-0456">Lyase</keyword>
<dbReference type="InterPro" id="IPR008949">
    <property type="entry name" value="Isoprenoid_synthase_dom_sf"/>
</dbReference>
<keyword evidence="4" id="KW-1185">Reference proteome</keyword>
<reference evidence="4" key="1">
    <citation type="journal article" date="2017" name="Genome Biol.">
        <title>Comparative genomics reveals high biological diversity and specific adaptations in the industrially and medically important fungal genus Aspergillus.</title>
        <authorList>
            <person name="de Vries R.P."/>
            <person name="Riley R."/>
            <person name="Wiebenga A."/>
            <person name="Aguilar-Osorio G."/>
            <person name="Amillis S."/>
            <person name="Uchima C.A."/>
            <person name="Anderluh G."/>
            <person name="Asadollahi M."/>
            <person name="Askin M."/>
            <person name="Barry K."/>
            <person name="Battaglia E."/>
            <person name="Bayram O."/>
            <person name="Benocci T."/>
            <person name="Braus-Stromeyer S.A."/>
            <person name="Caldana C."/>
            <person name="Canovas D."/>
            <person name="Cerqueira G.C."/>
            <person name="Chen F."/>
            <person name="Chen W."/>
            <person name="Choi C."/>
            <person name="Clum A."/>
            <person name="Dos Santos R.A."/>
            <person name="Damasio A.R."/>
            <person name="Diallinas G."/>
            <person name="Emri T."/>
            <person name="Fekete E."/>
            <person name="Flipphi M."/>
            <person name="Freyberg S."/>
            <person name="Gallo A."/>
            <person name="Gournas C."/>
            <person name="Habgood R."/>
            <person name="Hainaut M."/>
            <person name="Harispe M.L."/>
            <person name="Henrissat B."/>
            <person name="Hilden K.S."/>
            <person name="Hope R."/>
            <person name="Hossain A."/>
            <person name="Karabika E."/>
            <person name="Karaffa L."/>
            <person name="Karanyi Z."/>
            <person name="Krasevec N."/>
            <person name="Kuo A."/>
            <person name="Kusch H."/>
            <person name="LaButti K."/>
            <person name="Lagendijk E.L."/>
            <person name="Lapidus A."/>
            <person name="Levasseur A."/>
            <person name="Lindquist E."/>
            <person name="Lipzen A."/>
            <person name="Logrieco A.F."/>
            <person name="MacCabe A."/>
            <person name="Maekelae M.R."/>
            <person name="Malavazi I."/>
            <person name="Melin P."/>
            <person name="Meyer V."/>
            <person name="Mielnichuk N."/>
            <person name="Miskei M."/>
            <person name="Molnar A.P."/>
            <person name="Mule G."/>
            <person name="Ngan C.Y."/>
            <person name="Orejas M."/>
            <person name="Orosz E."/>
            <person name="Ouedraogo J.P."/>
            <person name="Overkamp K.M."/>
            <person name="Park H.-S."/>
            <person name="Perrone G."/>
            <person name="Piumi F."/>
            <person name="Punt P.J."/>
            <person name="Ram A.F."/>
            <person name="Ramon A."/>
            <person name="Rauscher S."/>
            <person name="Record E."/>
            <person name="Riano-Pachon D.M."/>
            <person name="Robert V."/>
            <person name="Roehrig J."/>
            <person name="Ruller R."/>
            <person name="Salamov A."/>
            <person name="Salih N.S."/>
            <person name="Samson R.A."/>
            <person name="Sandor E."/>
            <person name="Sanguinetti M."/>
            <person name="Schuetze T."/>
            <person name="Sepcic K."/>
            <person name="Shelest E."/>
            <person name="Sherlock G."/>
            <person name="Sophianopoulou V."/>
            <person name="Squina F.M."/>
            <person name="Sun H."/>
            <person name="Susca A."/>
            <person name="Todd R.B."/>
            <person name="Tsang A."/>
            <person name="Unkles S.E."/>
            <person name="van de Wiele N."/>
            <person name="van Rossen-Uffink D."/>
            <person name="Oliveira J.V."/>
            <person name="Vesth T.C."/>
            <person name="Visser J."/>
            <person name="Yu J.-H."/>
            <person name="Zhou M."/>
            <person name="Andersen M.R."/>
            <person name="Archer D.B."/>
            <person name="Baker S.E."/>
            <person name="Benoit I."/>
            <person name="Brakhage A.A."/>
            <person name="Braus G.H."/>
            <person name="Fischer R."/>
            <person name="Frisvad J.C."/>
            <person name="Goldman G.H."/>
            <person name="Houbraken J."/>
            <person name="Oakley B."/>
            <person name="Pocsi I."/>
            <person name="Scazzocchio C."/>
            <person name="Seiboth B."/>
            <person name="vanKuyk P.A."/>
            <person name="Wortman J."/>
            <person name="Dyer P.S."/>
            <person name="Grigoriev I.V."/>
        </authorList>
    </citation>
    <scope>NUCLEOTIDE SEQUENCE [LARGE SCALE GENOMIC DNA]</scope>
    <source>
        <strain evidence="4">DTO 134E9</strain>
    </source>
</reference>
<organism evidence="3 4">
    <name type="scientific">Aspergillus wentii DTO 134E9</name>
    <dbReference type="NCBI Taxonomy" id="1073089"/>
    <lineage>
        <taxon>Eukaryota</taxon>
        <taxon>Fungi</taxon>
        <taxon>Dikarya</taxon>
        <taxon>Ascomycota</taxon>
        <taxon>Pezizomycotina</taxon>
        <taxon>Eurotiomycetes</taxon>
        <taxon>Eurotiomycetidae</taxon>
        <taxon>Eurotiales</taxon>
        <taxon>Aspergillaceae</taxon>
        <taxon>Aspergillus</taxon>
        <taxon>Aspergillus subgen. Cremei</taxon>
    </lineage>
</organism>
<comment type="similarity">
    <text evidence="1">Belongs to the trichodiene synthase family.</text>
</comment>
<dbReference type="AlphaFoldDB" id="A0A1L9RC89"/>
<dbReference type="Gene3D" id="1.10.600.10">
    <property type="entry name" value="Farnesyl Diphosphate Synthase"/>
    <property type="match status" value="1"/>
</dbReference>
<evidence type="ECO:0000256" key="2">
    <source>
        <dbReference type="ARBA" id="ARBA00023239"/>
    </source>
</evidence>
<evidence type="ECO:0000256" key="1">
    <source>
        <dbReference type="ARBA" id="ARBA00007946"/>
    </source>
</evidence>
<accession>A0A1L9RC89</accession>